<feature type="transmembrane region" description="Helical" evidence="7">
    <location>
        <begin position="193"/>
        <end position="213"/>
    </location>
</feature>
<dbReference type="Pfam" id="PF04505">
    <property type="entry name" value="CD225"/>
    <property type="match status" value="1"/>
</dbReference>
<evidence type="ECO:0000313" key="9">
    <source>
        <dbReference type="Proteomes" id="UP000678393"/>
    </source>
</evidence>
<keyword evidence="3 7" id="KW-0812">Transmembrane</keyword>
<sequence>MSRGGGFDFKHLEEEDDTDIGEPHLQLELQPHLTTYNKNNYIGSPATDVVTADTNNTTDIEAFTNGSHKHSEPNNVSNSQPSSAQVQPKVHIQYSATDGKVNVLQGQVVTRPDGSRYINTRGIHQHWSELERPLRQKKIKLLKIFSILACIAFFPFGILAVYFAFRTERELNEGIMKGNIDRAQKFAKRAEKLIMISLLMCLVIVALVVALVVGAHRRDSLLRGPIMG</sequence>
<reference evidence="8" key="1">
    <citation type="submission" date="2021-04" db="EMBL/GenBank/DDBJ databases">
        <authorList>
            <consortium name="Molecular Ecology Group"/>
        </authorList>
    </citation>
    <scope>NUCLEOTIDE SEQUENCE</scope>
</reference>
<evidence type="ECO:0000313" key="8">
    <source>
        <dbReference type="EMBL" id="CAG5132737.1"/>
    </source>
</evidence>
<feature type="compositionally biased region" description="Polar residues" evidence="6">
    <location>
        <begin position="73"/>
        <end position="85"/>
    </location>
</feature>
<dbReference type="AlphaFoldDB" id="A0A8S3ZT99"/>
<dbReference type="Proteomes" id="UP000678393">
    <property type="component" value="Unassembled WGS sequence"/>
</dbReference>
<feature type="region of interest" description="Disordered" evidence="6">
    <location>
        <begin position="1"/>
        <end position="22"/>
    </location>
</feature>
<evidence type="ECO:0000256" key="5">
    <source>
        <dbReference type="ARBA" id="ARBA00023136"/>
    </source>
</evidence>
<evidence type="ECO:0000256" key="2">
    <source>
        <dbReference type="ARBA" id="ARBA00006843"/>
    </source>
</evidence>
<gene>
    <name evidence="8" type="ORF">CUNI_LOCUS18295</name>
</gene>
<dbReference type="GO" id="GO:0016020">
    <property type="term" value="C:membrane"/>
    <property type="evidence" value="ECO:0007669"/>
    <property type="project" value="UniProtKB-SubCell"/>
</dbReference>
<keyword evidence="5 7" id="KW-0472">Membrane</keyword>
<evidence type="ECO:0000256" key="6">
    <source>
        <dbReference type="SAM" id="MobiDB-lite"/>
    </source>
</evidence>
<dbReference type="EMBL" id="CAJHNH020005613">
    <property type="protein sequence ID" value="CAG5132737.1"/>
    <property type="molecule type" value="Genomic_DNA"/>
</dbReference>
<comment type="subcellular location">
    <subcellularLocation>
        <location evidence="1">Membrane</location>
    </subcellularLocation>
</comment>
<evidence type="ECO:0000256" key="3">
    <source>
        <dbReference type="ARBA" id="ARBA00022692"/>
    </source>
</evidence>
<comment type="similarity">
    <text evidence="2">Belongs to the CD225/Dispanin family.</text>
</comment>
<comment type="caution">
    <text evidence="8">The sequence shown here is derived from an EMBL/GenBank/DDBJ whole genome shotgun (WGS) entry which is preliminary data.</text>
</comment>
<organism evidence="8 9">
    <name type="scientific">Candidula unifasciata</name>
    <dbReference type="NCBI Taxonomy" id="100452"/>
    <lineage>
        <taxon>Eukaryota</taxon>
        <taxon>Metazoa</taxon>
        <taxon>Spiralia</taxon>
        <taxon>Lophotrochozoa</taxon>
        <taxon>Mollusca</taxon>
        <taxon>Gastropoda</taxon>
        <taxon>Heterobranchia</taxon>
        <taxon>Euthyneura</taxon>
        <taxon>Panpulmonata</taxon>
        <taxon>Eupulmonata</taxon>
        <taxon>Stylommatophora</taxon>
        <taxon>Helicina</taxon>
        <taxon>Helicoidea</taxon>
        <taxon>Geomitridae</taxon>
        <taxon>Candidula</taxon>
    </lineage>
</organism>
<evidence type="ECO:0000256" key="1">
    <source>
        <dbReference type="ARBA" id="ARBA00004370"/>
    </source>
</evidence>
<dbReference type="OrthoDB" id="6287564at2759"/>
<protein>
    <submittedName>
        <fullName evidence="8">Uncharacterized protein</fullName>
    </submittedName>
</protein>
<keyword evidence="4 7" id="KW-1133">Transmembrane helix</keyword>
<feature type="region of interest" description="Disordered" evidence="6">
    <location>
        <begin position="59"/>
        <end position="85"/>
    </location>
</feature>
<name>A0A8S3ZT99_9EUPU</name>
<dbReference type="InterPro" id="IPR007593">
    <property type="entry name" value="CD225/Dispanin_fam"/>
</dbReference>
<proteinExistence type="inferred from homology"/>
<feature type="transmembrane region" description="Helical" evidence="7">
    <location>
        <begin position="141"/>
        <end position="165"/>
    </location>
</feature>
<evidence type="ECO:0000256" key="7">
    <source>
        <dbReference type="SAM" id="Phobius"/>
    </source>
</evidence>
<keyword evidence="9" id="KW-1185">Reference proteome</keyword>
<evidence type="ECO:0000256" key="4">
    <source>
        <dbReference type="ARBA" id="ARBA00022989"/>
    </source>
</evidence>
<accession>A0A8S3ZT99</accession>